<keyword evidence="6" id="KW-0966">Cell projection</keyword>
<comment type="subcellular location">
    <subcellularLocation>
        <location evidence="1">Cytoplasm</location>
        <location evidence="1">Cytosol</location>
    </subcellularLocation>
</comment>
<dbReference type="Proteomes" id="UP000571950">
    <property type="component" value="Unassembled WGS sequence"/>
</dbReference>
<dbReference type="GO" id="GO:0005829">
    <property type="term" value="C:cytosol"/>
    <property type="evidence" value="ECO:0007669"/>
    <property type="project" value="UniProtKB-SubCell"/>
</dbReference>
<sequence>MYYSPGFAGNASKRYAAVHAGSRIASASPHGLVKVLFDEVLLAMDACAISLDHRDAVKARDKHVRALSILQALETSLDFDNGGDIAISLAQVYREARRLLVLSHDSGLSDDTRKAHALISEIAEAWNRIG</sequence>
<dbReference type="Gene3D" id="1.20.120.340">
    <property type="entry name" value="Flagellar protein FliS"/>
    <property type="match status" value="1"/>
</dbReference>
<dbReference type="InterPro" id="IPR036584">
    <property type="entry name" value="FliS_sf"/>
</dbReference>
<evidence type="ECO:0000256" key="5">
    <source>
        <dbReference type="ARBA" id="ARBA00023186"/>
    </source>
</evidence>
<proteinExistence type="inferred from homology"/>
<name>A0A7W6FNN3_9SPHN</name>
<dbReference type="SUPFAM" id="SSF101116">
    <property type="entry name" value="Flagellar export chaperone FliS"/>
    <property type="match status" value="1"/>
</dbReference>
<dbReference type="RefSeq" id="WP_188070553.1">
    <property type="nucleotide sequence ID" value="NZ_BSPS01000022.1"/>
</dbReference>
<reference evidence="6 7" key="1">
    <citation type="submission" date="2020-08" db="EMBL/GenBank/DDBJ databases">
        <title>Genomic Encyclopedia of Type Strains, Phase IV (KMG-IV): sequencing the most valuable type-strain genomes for metagenomic binning, comparative biology and taxonomic classification.</title>
        <authorList>
            <person name="Goeker M."/>
        </authorList>
    </citation>
    <scope>NUCLEOTIDE SEQUENCE [LARGE SCALE GENOMIC DNA]</scope>
    <source>
        <strain evidence="6 7">DSM 26189</strain>
    </source>
</reference>
<evidence type="ECO:0000256" key="1">
    <source>
        <dbReference type="ARBA" id="ARBA00004514"/>
    </source>
</evidence>
<dbReference type="PANTHER" id="PTHR34773:SF1">
    <property type="entry name" value="FLAGELLAR SECRETION CHAPERONE FLIS"/>
    <property type="match status" value="1"/>
</dbReference>
<comment type="similarity">
    <text evidence="2">Belongs to the FliS family.</text>
</comment>
<dbReference type="GO" id="GO:0071973">
    <property type="term" value="P:bacterial-type flagellum-dependent cell motility"/>
    <property type="evidence" value="ECO:0007669"/>
    <property type="project" value="TreeGrafter"/>
</dbReference>
<evidence type="ECO:0000256" key="3">
    <source>
        <dbReference type="ARBA" id="ARBA00022490"/>
    </source>
</evidence>
<evidence type="ECO:0000313" key="6">
    <source>
        <dbReference type="EMBL" id="MBB3924988.1"/>
    </source>
</evidence>
<dbReference type="GO" id="GO:0044780">
    <property type="term" value="P:bacterial-type flagellum assembly"/>
    <property type="evidence" value="ECO:0007669"/>
    <property type="project" value="InterPro"/>
</dbReference>
<keyword evidence="7" id="KW-1185">Reference proteome</keyword>
<gene>
    <name evidence="6" type="ORF">GGR43_000689</name>
</gene>
<dbReference type="InterPro" id="IPR003713">
    <property type="entry name" value="FliS"/>
</dbReference>
<dbReference type="PANTHER" id="PTHR34773">
    <property type="entry name" value="FLAGELLAR SECRETION CHAPERONE FLIS"/>
    <property type="match status" value="1"/>
</dbReference>
<dbReference type="EMBL" id="JACIDT010000002">
    <property type="protein sequence ID" value="MBB3924988.1"/>
    <property type="molecule type" value="Genomic_DNA"/>
</dbReference>
<dbReference type="Pfam" id="PF02561">
    <property type="entry name" value="FliS"/>
    <property type="match status" value="1"/>
</dbReference>
<comment type="caution">
    <text evidence="6">The sequence shown here is derived from an EMBL/GenBank/DDBJ whole genome shotgun (WGS) entry which is preliminary data.</text>
</comment>
<evidence type="ECO:0000256" key="4">
    <source>
        <dbReference type="ARBA" id="ARBA00022795"/>
    </source>
</evidence>
<evidence type="ECO:0000313" key="7">
    <source>
        <dbReference type="Proteomes" id="UP000571950"/>
    </source>
</evidence>
<evidence type="ECO:0000256" key="2">
    <source>
        <dbReference type="ARBA" id="ARBA00008787"/>
    </source>
</evidence>
<keyword evidence="3" id="KW-0963">Cytoplasm</keyword>
<dbReference type="AlphaFoldDB" id="A0A7W6FNN3"/>
<organism evidence="6 7">
    <name type="scientific">Sphingobium jiangsuense</name>
    <dbReference type="NCBI Taxonomy" id="870476"/>
    <lineage>
        <taxon>Bacteria</taxon>
        <taxon>Pseudomonadati</taxon>
        <taxon>Pseudomonadota</taxon>
        <taxon>Alphaproteobacteria</taxon>
        <taxon>Sphingomonadales</taxon>
        <taxon>Sphingomonadaceae</taxon>
        <taxon>Sphingobium</taxon>
    </lineage>
</organism>
<keyword evidence="4" id="KW-1005">Bacterial flagellum biogenesis</keyword>
<protein>
    <submittedName>
        <fullName evidence="6">Flagellar protein FliS</fullName>
    </submittedName>
</protein>
<accession>A0A7W6FNN3</accession>
<keyword evidence="6" id="KW-0282">Flagellum</keyword>
<keyword evidence="6" id="KW-0969">Cilium</keyword>
<keyword evidence="5" id="KW-0143">Chaperone</keyword>